<evidence type="ECO:0000256" key="1">
    <source>
        <dbReference type="SAM" id="MobiDB-lite"/>
    </source>
</evidence>
<feature type="region of interest" description="Disordered" evidence="1">
    <location>
        <begin position="44"/>
        <end position="91"/>
    </location>
</feature>
<sequence length="118" mass="13316">MPMRLVRKTAKAGSQEEAKKKRGDVNIRLLDVLAAQLCCMTRLIDPNDNGGVIQPQQQPPTKRREGPMDRRDLTSPHASNNQQHFLKDTNTKLPASISHLLRQPKSLPNFGFYQISKS</sequence>
<dbReference type="AlphaFoldDB" id="F8MPN8"/>
<dbReference type="KEGG" id="nte:NEUTE1DRAFT138517"/>
<dbReference type="Proteomes" id="UP000008065">
    <property type="component" value="Unassembled WGS sequence"/>
</dbReference>
<name>F8MPN8_NEUT8</name>
<reference evidence="3" key="1">
    <citation type="journal article" date="2011" name="Genetics">
        <title>Massive changes in genome architecture accompany the transition to self-fertility in the filamentous fungus Neurospora tetrasperma.</title>
        <authorList>
            <person name="Ellison C.E."/>
            <person name="Stajich J.E."/>
            <person name="Jacobson D.J."/>
            <person name="Natvig D.O."/>
            <person name="Lapidus A."/>
            <person name="Foster B."/>
            <person name="Aerts A."/>
            <person name="Riley R."/>
            <person name="Lindquist E.A."/>
            <person name="Grigoriev I.V."/>
            <person name="Taylor J.W."/>
        </authorList>
    </citation>
    <scope>NUCLEOTIDE SEQUENCE [LARGE SCALE GENOMIC DNA]</scope>
    <source>
        <strain evidence="3">FGSC 2508 / P0657</strain>
    </source>
</reference>
<accession>F8MPN8</accession>
<keyword evidence="3" id="KW-1185">Reference proteome</keyword>
<evidence type="ECO:0000313" key="3">
    <source>
        <dbReference type="Proteomes" id="UP000008065"/>
    </source>
</evidence>
<proteinExistence type="predicted"/>
<dbReference type="HOGENOM" id="CLU_2073811_0_0_1"/>
<dbReference type="EMBL" id="GL891305">
    <property type="protein sequence ID" value="EGO56350.1"/>
    <property type="molecule type" value="Genomic_DNA"/>
</dbReference>
<feature type="compositionally biased region" description="Basic and acidic residues" evidence="1">
    <location>
        <begin position="62"/>
        <end position="74"/>
    </location>
</feature>
<dbReference type="GeneID" id="20826057"/>
<feature type="region of interest" description="Disordered" evidence="1">
    <location>
        <begin position="1"/>
        <end position="22"/>
    </location>
</feature>
<gene>
    <name evidence="2" type="ORF">NEUTE1DRAFT_138517</name>
</gene>
<feature type="compositionally biased region" description="Basic residues" evidence="1">
    <location>
        <begin position="1"/>
        <end position="10"/>
    </location>
</feature>
<dbReference type="RefSeq" id="XP_009851957.1">
    <property type="nucleotide sequence ID" value="XM_009853655.1"/>
</dbReference>
<evidence type="ECO:0000313" key="2">
    <source>
        <dbReference type="EMBL" id="EGO56350.1"/>
    </source>
</evidence>
<organism evidence="2 3">
    <name type="scientific">Neurospora tetrasperma (strain FGSC 2508 / ATCC MYA-4615 / P0657)</name>
    <dbReference type="NCBI Taxonomy" id="510951"/>
    <lineage>
        <taxon>Eukaryota</taxon>
        <taxon>Fungi</taxon>
        <taxon>Dikarya</taxon>
        <taxon>Ascomycota</taxon>
        <taxon>Pezizomycotina</taxon>
        <taxon>Sordariomycetes</taxon>
        <taxon>Sordariomycetidae</taxon>
        <taxon>Sordariales</taxon>
        <taxon>Sordariaceae</taxon>
        <taxon>Neurospora</taxon>
    </lineage>
</organism>
<dbReference type="VEuPathDB" id="FungiDB:NEUTE1DRAFT_138517"/>
<protein>
    <submittedName>
        <fullName evidence="2">Uncharacterized protein</fullName>
    </submittedName>
</protein>